<evidence type="ECO:0000313" key="2">
    <source>
        <dbReference type="EMBL" id="KAJ1615421.1"/>
    </source>
</evidence>
<feature type="compositionally biased region" description="Basic and acidic residues" evidence="1">
    <location>
        <begin position="900"/>
        <end position="910"/>
    </location>
</feature>
<keyword evidence="3" id="KW-1185">Reference proteome</keyword>
<reference evidence="2" key="1">
    <citation type="submission" date="2022-10" db="EMBL/GenBank/DDBJ databases">
        <title>Adaptive evolution leads to modifications in subtelomeric GC content in a zoonotic Cryptosporidium species.</title>
        <authorList>
            <person name="Li J."/>
            <person name="Feng Y."/>
            <person name="Xiao L."/>
        </authorList>
    </citation>
    <scope>NUCLEOTIDE SEQUENCE</scope>
    <source>
        <strain evidence="2">25894</strain>
    </source>
</reference>
<comment type="caution">
    <text evidence="2">The sequence shown here is derived from an EMBL/GenBank/DDBJ whole genome shotgun (WGS) entry which is preliminary data.</text>
</comment>
<sequence>MSGGEKSVKQLIRELVGIQVRQGVQGSHHESNYQDLVKKIECNVWAKILSKRRGGRATGDLDYTSYLDSSLSNIVLQSNPGPGSDRSISIFKDQRSKVVETQMFCFLPLFILSYNLADCCFRNPSRLYILQLMYILIGSLDTYSLDLWQDSCLRRVYQSGLTWRLNSIMQRSLSDLITGGLEEDSPEQTLDFKRDFSTFSSLIFKRTAFTKSLRDFWLDVISDFSLGIVTFRGLVSDSRRETLFDNEVLPLTKSLDDVELSRQTDRIAEMAFGDDNFGPRDELAVGGTEGSRLSIPKYATPSVSRPAVIQNKRSSLLASFMGNSDDESDNAESQWEQLDPGDASVVPVSLGKRDKADHGQDGSIIQIRDQRERLSVGLESGSEIKIVPPQSELENSKVPGTSLFSYFDGLSKLIKEGKGPHERENQRVQNLSRVRLPGILRRVSRRSEVEYSRKYLGLSWDQQYLSLNKTNKVFNESVLSVLTTERVKNCTVASSDPQSRGVGEYVWIGLDSVRRLLQGVDSEEFSIYPRRQEVGTSKSTGFVDDYSVFVDDQYVSVELLRDVGELSPWMNNFGQGDRFMYTRVGRSGISGSRGARGDHEEQIFLSQDLVSTLCSIGTRVHYLRSFAELLAFLWGRMSRDSSLTVREESVASIRILSKVIQEFLQLYLGDIELYFSRLASRGGLSPQEPPPTNSYLSVCILLMELSPAIEMLTKIFNLRSFSRHSETRIWKVPHGYFLLNYIYYYLWQFQMNLPWTASKDRESVSKTQGGGTVFRRVDTSIYNYGHILSVIYKCIKKGIFNYRLDSVHSLAESQDLESRLKSSLALNRSILKSIVPILLRILVMKRICSKESGLVTVRDPSGVLSLKAPVDLEKSLSTFFSDSNIFQLVGSETETESEPGPEHLFTDDPQTRPSEFRTIGGAAHGFAGETVMDYLKRNQLDFGRIYQTYFRHLDQAIERINSLEYNMEEYLALAFRIGRFLGDQEWGGGEANISLLADDLLGHLKEVASARAPRSSQRHPSFGEGLEKIKWRKDSNLANTRQLDNYVMLNGAFDYEGLARLILGLDIDLSSFRRHANRDGSPGALEIQEIEQAREEEDMVKLFQMIVLLEVISDRLVELKRFVGRVAMYIWCRKNTTDYNLYIRFSQGYLYDAFSEELQKLVWGIENNIGTIHFNIEIIKNYVVMIFERLDPKAKLASKSENVQECNNYDSKWRTVFNYCNGRLFNQLSLSEKRFIYSLTCHICQICLLLLDFISKAGSFKEPPKRPSSFPQKRTMEQDFMEDQRNVMLELLDKWKSNKLGEMEAPRFSGRLDLPIYILCNTEGGREKEGGGRKEVAPNTQHQITAAQTCQKKRDHIMTTLPCTILNEEFTGVSQETLRKYLEIYEEFLNLIPDKFCENKDAKDSTKDISSTTKEDPSQVEIINRKFISLTRGISNKYFGGPRQDSLVEEHVGNERKLALNTIKTEKRYNAENVFKKRFLFWIINNYENQRVPNMNVSNLD</sequence>
<dbReference type="EMBL" id="JAPCXB010000003">
    <property type="protein sequence ID" value="KAJ1615421.1"/>
    <property type="molecule type" value="Genomic_DNA"/>
</dbReference>
<evidence type="ECO:0000256" key="1">
    <source>
        <dbReference type="SAM" id="MobiDB-lite"/>
    </source>
</evidence>
<proteinExistence type="predicted"/>
<gene>
    <name evidence="2" type="ORF">OJ252_132</name>
</gene>
<name>A0ABQ8PCC0_9CRYT</name>
<feature type="region of interest" description="Disordered" evidence="1">
    <location>
        <begin position="320"/>
        <end position="342"/>
    </location>
</feature>
<accession>A0ABQ8PCC0</accession>
<dbReference type="Proteomes" id="UP001071777">
    <property type="component" value="Unassembled WGS sequence"/>
</dbReference>
<evidence type="ECO:0000313" key="3">
    <source>
        <dbReference type="Proteomes" id="UP001071777"/>
    </source>
</evidence>
<feature type="region of interest" description="Disordered" evidence="1">
    <location>
        <begin position="892"/>
        <end position="911"/>
    </location>
</feature>
<organism evidence="2 3">
    <name type="scientific">Cryptosporidium canis</name>
    <dbReference type="NCBI Taxonomy" id="195482"/>
    <lineage>
        <taxon>Eukaryota</taxon>
        <taxon>Sar</taxon>
        <taxon>Alveolata</taxon>
        <taxon>Apicomplexa</taxon>
        <taxon>Conoidasida</taxon>
        <taxon>Coccidia</taxon>
        <taxon>Eucoccidiorida</taxon>
        <taxon>Eimeriorina</taxon>
        <taxon>Cryptosporidiidae</taxon>
        <taxon>Cryptosporidium</taxon>
    </lineage>
</organism>
<protein>
    <submittedName>
        <fullName evidence="2">Uncharacterized protein</fullName>
    </submittedName>
</protein>